<proteinExistence type="predicted"/>
<dbReference type="Proteomes" id="UP000002630">
    <property type="component" value="Linkage Group LG24"/>
</dbReference>
<organism evidence="1 2">
    <name type="scientific">Ectocarpus siliculosus</name>
    <name type="common">Brown alga</name>
    <name type="synonym">Conferva siliculosa</name>
    <dbReference type="NCBI Taxonomy" id="2880"/>
    <lineage>
        <taxon>Eukaryota</taxon>
        <taxon>Sar</taxon>
        <taxon>Stramenopiles</taxon>
        <taxon>Ochrophyta</taxon>
        <taxon>PX clade</taxon>
        <taxon>Phaeophyceae</taxon>
        <taxon>Ectocarpales</taxon>
        <taxon>Ectocarpaceae</taxon>
        <taxon>Ectocarpus</taxon>
    </lineage>
</organism>
<reference evidence="1 2" key="1">
    <citation type="journal article" date="2010" name="Nature">
        <title>The Ectocarpus genome and the independent evolution of multicellularity in brown algae.</title>
        <authorList>
            <person name="Cock J.M."/>
            <person name="Sterck L."/>
            <person name="Rouze P."/>
            <person name="Scornet D."/>
            <person name="Allen A.E."/>
            <person name="Amoutzias G."/>
            <person name="Anthouard V."/>
            <person name="Artiguenave F."/>
            <person name="Aury J.M."/>
            <person name="Badger J.H."/>
            <person name="Beszteri B."/>
            <person name="Billiau K."/>
            <person name="Bonnet E."/>
            <person name="Bothwell J.H."/>
            <person name="Bowler C."/>
            <person name="Boyen C."/>
            <person name="Brownlee C."/>
            <person name="Carrano C.J."/>
            <person name="Charrier B."/>
            <person name="Cho G.Y."/>
            <person name="Coelho S.M."/>
            <person name="Collen J."/>
            <person name="Corre E."/>
            <person name="Da Silva C."/>
            <person name="Delage L."/>
            <person name="Delaroque N."/>
            <person name="Dittami S.M."/>
            <person name="Doulbeau S."/>
            <person name="Elias M."/>
            <person name="Farnham G."/>
            <person name="Gachon C.M."/>
            <person name="Gschloessl B."/>
            <person name="Heesch S."/>
            <person name="Jabbari K."/>
            <person name="Jubin C."/>
            <person name="Kawai H."/>
            <person name="Kimura K."/>
            <person name="Kloareg B."/>
            <person name="Kupper F.C."/>
            <person name="Lang D."/>
            <person name="Le Bail A."/>
            <person name="Leblanc C."/>
            <person name="Lerouge P."/>
            <person name="Lohr M."/>
            <person name="Lopez P.J."/>
            <person name="Martens C."/>
            <person name="Maumus F."/>
            <person name="Michel G."/>
            <person name="Miranda-Saavedra D."/>
            <person name="Morales J."/>
            <person name="Moreau H."/>
            <person name="Motomura T."/>
            <person name="Nagasato C."/>
            <person name="Napoli C.A."/>
            <person name="Nelson D.R."/>
            <person name="Nyvall-Collen P."/>
            <person name="Peters A.F."/>
            <person name="Pommier C."/>
            <person name="Potin P."/>
            <person name="Poulain J."/>
            <person name="Quesneville H."/>
            <person name="Read B."/>
            <person name="Rensing S.A."/>
            <person name="Ritter A."/>
            <person name="Rousvoal S."/>
            <person name="Samanta M."/>
            <person name="Samson G."/>
            <person name="Schroeder D.C."/>
            <person name="Segurens B."/>
            <person name="Strittmatter M."/>
            <person name="Tonon T."/>
            <person name="Tregear J.W."/>
            <person name="Valentin K."/>
            <person name="von Dassow P."/>
            <person name="Yamagishi T."/>
            <person name="Van de Peer Y."/>
            <person name="Wincker P."/>
        </authorList>
    </citation>
    <scope>NUCLEOTIDE SEQUENCE [LARGE SCALE GENOMIC DNA]</scope>
    <source>
        <strain evidence="2">Ec32 / CCAP1310/4</strain>
    </source>
</reference>
<keyword evidence="2" id="KW-1185">Reference proteome</keyword>
<dbReference type="EMBL" id="FN649749">
    <property type="protein sequence ID" value="CBJ25873.1"/>
    <property type="molecule type" value="Genomic_DNA"/>
</dbReference>
<name>D7FMH6_ECTSI</name>
<protein>
    <submittedName>
        <fullName evidence="1">Uncharacterized protein</fullName>
    </submittedName>
</protein>
<dbReference type="AlphaFoldDB" id="D7FMH6"/>
<gene>
    <name evidence="1" type="ORF">Esi_0017_0015</name>
</gene>
<accession>D7FMH6</accession>
<dbReference type="EMBL" id="FN648214">
    <property type="protein sequence ID" value="CBJ25873.1"/>
    <property type="molecule type" value="Genomic_DNA"/>
</dbReference>
<evidence type="ECO:0000313" key="1">
    <source>
        <dbReference type="EMBL" id="CBJ25873.1"/>
    </source>
</evidence>
<sequence length="50" mass="5278">MPVVLVDLAGDSEGTRANVGRERGQTPPTRTLARVVPETPGNIGSAHQRI</sequence>
<dbReference type="InParanoid" id="D7FMH6"/>
<evidence type="ECO:0000313" key="2">
    <source>
        <dbReference type="Proteomes" id="UP000002630"/>
    </source>
</evidence>